<dbReference type="SMART" id="SM00220">
    <property type="entry name" value="S_TKc"/>
    <property type="match status" value="1"/>
</dbReference>
<feature type="domain" description="Protein kinase" evidence="7">
    <location>
        <begin position="223"/>
        <end position="515"/>
    </location>
</feature>
<dbReference type="Gene3D" id="1.50.10.10">
    <property type="match status" value="1"/>
</dbReference>
<dbReference type="InterPro" id="IPR007822">
    <property type="entry name" value="LANC-like"/>
</dbReference>
<evidence type="ECO:0000256" key="6">
    <source>
        <dbReference type="ARBA" id="ARBA00022840"/>
    </source>
</evidence>
<keyword evidence="9" id="KW-1185">Reference proteome</keyword>
<evidence type="ECO:0000313" key="8">
    <source>
        <dbReference type="EMBL" id="MFI6503596.1"/>
    </source>
</evidence>
<dbReference type="NCBIfam" id="NF038151">
    <property type="entry name" value="lanthi_synth_III"/>
    <property type="match status" value="1"/>
</dbReference>
<keyword evidence="4" id="KW-0547">Nucleotide-binding</keyword>
<dbReference type="InterPro" id="IPR012341">
    <property type="entry name" value="6hp_glycosidase-like_sf"/>
</dbReference>
<keyword evidence="5" id="KW-0418">Kinase</keyword>
<dbReference type="EC" id="2.7.11.1" evidence="1"/>
<gene>
    <name evidence="8" type="primary">lanKC</name>
    <name evidence="8" type="ORF">ACIBG2_39865</name>
</gene>
<dbReference type="InterPro" id="IPR057929">
    <property type="entry name" value="RamC_N"/>
</dbReference>
<dbReference type="PANTHER" id="PTHR43289">
    <property type="entry name" value="MITOGEN-ACTIVATED PROTEIN KINASE KINASE KINASE 20-RELATED"/>
    <property type="match status" value="1"/>
</dbReference>
<comment type="caution">
    <text evidence="8">The sequence shown here is derived from an EMBL/GenBank/DDBJ whole genome shotgun (WGS) entry which is preliminary data.</text>
</comment>
<evidence type="ECO:0000256" key="2">
    <source>
        <dbReference type="ARBA" id="ARBA00022527"/>
    </source>
</evidence>
<dbReference type="Gene3D" id="1.10.510.10">
    <property type="entry name" value="Transferase(Phosphotransferase) domain 1"/>
    <property type="match status" value="1"/>
</dbReference>
<dbReference type="InterPro" id="IPR011009">
    <property type="entry name" value="Kinase-like_dom_sf"/>
</dbReference>
<dbReference type="Pfam" id="PF00069">
    <property type="entry name" value="Pkinase"/>
    <property type="match status" value="1"/>
</dbReference>
<dbReference type="SUPFAM" id="SSF56112">
    <property type="entry name" value="Protein kinase-like (PK-like)"/>
    <property type="match status" value="1"/>
</dbReference>
<dbReference type="InterPro" id="IPR058053">
    <property type="entry name" value="RamC_C"/>
</dbReference>
<evidence type="ECO:0000256" key="1">
    <source>
        <dbReference type="ARBA" id="ARBA00012513"/>
    </source>
</evidence>
<evidence type="ECO:0000256" key="3">
    <source>
        <dbReference type="ARBA" id="ARBA00022679"/>
    </source>
</evidence>
<organism evidence="8 9">
    <name type="scientific">Nonomuraea typhae</name>
    <dbReference type="NCBI Taxonomy" id="2603600"/>
    <lineage>
        <taxon>Bacteria</taxon>
        <taxon>Bacillati</taxon>
        <taxon>Actinomycetota</taxon>
        <taxon>Actinomycetes</taxon>
        <taxon>Streptosporangiales</taxon>
        <taxon>Streptosporangiaceae</taxon>
        <taxon>Nonomuraea</taxon>
    </lineage>
</organism>
<dbReference type="InterPro" id="IPR053524">
    <property type="entry name" value="Aerial_hyphae_peptide-synth"/>
</dbReference>
<protein>
    <recommendedName>
        <fullName evidence="1">non-specific serine/threonine protein kinase</fullName>
        <ecNumber evidence="1">2.7.11.1</ecNumber>
    </recommendedName>
</protein>
<dbReference type="InterPro" id="IPR000719">
    <property type="entry name" value="Prot_kinase_dom"/>
</dbReference>
<evidence type="ECO:0000256" key="4">
    <source>
        <dbReference type="ARBA" id="ARBA00022741"/>
    </source>
</evidence>
<dbReference type="PANTHER" id="PTHR43289:SF6">
    <property type="entry name" value="SERINE_THREONINE-PROTEIN KINASE NEKL-3"/>
    <property type="match status" value="1"/>
</dbReference>
<dbReference type="EMBL" id="JBITGY010000012">
    <property type="protein sequence ID" value="MFI6503596.1"/>
    <property type="molecule type" value="Genomic_DNA"/>
</dbReference>
<evidence type="ECO:0000256" key="5">
    <source>
        <dbReference type="ARBA" id="ARBA00022777"/>
    </source>
</evidence>
<dbReference type="SUPFAM" id="SSF158745">
    <property type="entry name" value="LanC-like"/>
    <property type="match status" value="2"/>
</dbReference>
<dbReference type="PROSITE" id="PS50011">
    <property type="entry name" value="PROTEIN_KINASE_DOM"/>
    <property type="match status" value="1"/>
</dbReference>
<dbReference type="CDD" id="cd04791">
    <property type="entry name" value="LanC_SerThrkinase"/>
    <property type="match status" value="1"/>
</dbReference>
<keyword evidence="6" id="KW-0067">ATP-binding</keyword>
<dbReference type="Pfam" id="PF25816">
    <property type="entry name" value="RamC_N"/>
    <property type="match status" value="1"/>
</dbReference>
<dbReference type="SMART" id="SM01260">
    <property type="entry name" value="LANC_like"/>
    <property type="match status" value="1"/>
</dbReference>
<keyword evidence="2" id="KW-0723">Serine/threonine-protein kinase</keyword>
<name>A0ABW7Z5Z0_9ACTN</name>
<dbReference type="Gene3D" id="1.50.10.20">
    <property type="match status" value="2"/>
</dbReference>
<proteinExistence type="predicted"/>
<accession>A0ABW7Z5Z0</accession>
<sequence length="835" mass="91262">MRYEQFSFTDPVFYDLPSRSPLAHHRYAPDRTVPAGWHRESRDVWTALTPSGRALPRQGWKIHVSATADSAGRAVDAVWDYCVPRVIAFKFLTDHSGFHVRNGKNAERGGSGKLITVYPADSELEPALTDLAAALHGVKGPYILSDVRWQDGPLYVRYGGFTERHCFDERGERVPAIETPDGRLVPDRREPGFAVPGWVEIPAFLEPSVKARRNPDTPHELPFRIERPLHFSNGGGVYLAEDLRSGRRVVVKEARPFAGLDAAGRDAVQRLRHERAFLDRLRGTGTVPELYDYLTCWEHEFLVEEYIEGESLLSVMTRTYPLIHADPAEHEVAAYARWALGVLARVSAAIRALHGYGVAIGDLHPRNILVRPDGQVRFVDLEVASLAEDRTTTVLGAPGYAAPDGRGGADADRYAVACLYLSMFLPLTALLPLAPGKAAVLASAAAERFGLDQELLDEPVRELSTGKHHPHLAAPPETGTLDWPELRASLSRAILACATPERTDRLFPGDIEQFSSNGLGLAHGAAGVLYALHLTGHEPLPEHEEWLLEGVRQRRHHSCLGLYDGLHGIAYTLEELGRRDDALAVLGKVKDVSPDLLSAGLYDGLAGAGLNLLHFAGRTGDESLRERAVAAGRELARRWESARYRPGLLYGPSGQALLHVRLFEATGDPVFLAHAATALRADLAVCATLRDGSMQVDEGWRMMPYLATGSVGIGMVLAAYLRHREDAAFTAALAAIRRAARAEFVIGSGLMNGRAGFIAFLAHPRDPELLDLHLRRLSWHLLAYRGHAAFPGDQLMRLSMDLATGSAGILVALSAAFDGTPALPFLTGSERTRSA</sequence>
<evidence type="ECO:0000259" key="7">
    <source>
        <dbReference type="PROSITE" id="PS50011"/>
    </source>
</evidence>
<evidence type="ECO:0000313" key="9">
    <source>
        <dbReference type="Proteomes" id="UP001612741"/>
    </source>
</evidence>
<dbReference type="RefSeq" id="WP_397089361.1">
    <property type="nucleotide sequence ID" value="NZ_JBITGY010000012.1"/>
</dbReference>
<dbReference type="Proteomes" id="UP001612741">
    <property type="component" value="Unassembled WGS sequence"/>
</dbReference>
<reference evidence="8 9" key="1">
    <citation type="submission" date="2024-10" db="EMBL/GenBank/DDBJ databases">
        <title>The Natural Products Discovery Center: Release of the First 8490 Sequenced Strains for Exploring Actinobacteria Biosynthetic Diversity.</title>
        <authorList>
            <person name="Kalkreuter E."/>
            <person name="Kautsar S.A."/>
            <person name="Yang D."/>
            <person name="Bader C.D."/>
            <person name="Teijaro C.N."/>
            <person name="Fluegel L."/>
            <person name="Davis C.M."/>
            <person name="Simpson J.R."/>
            <person name="Lauterbach L."/>
            <person name="Steele A.D."/>
            <person name="Gui C."/>
            <person name="Meng S."/>
            <person name="Li G."/>
            <person name="Viehrig K."/>
            <person name="Ye F."/>
            <person name="Su P."/>
            <person name="Kiefer A.F."/>
            <person name="Nichols A."/>
            <person name="Cepeda A.J."/>
            <person name="Yan W."/>
            <person name="Fan B."/>
            <person name="Jiang Y."/>
            <person name="Adhikari A."/>
            <person name="Zheng C.-J."/>
            <person name="Schuster L."/>
            <person name="Cowan T.M."/>
            <person name="Smanski M.J."/>
            <person name="Chevrette M.G."/>
            <person name="De Carvalho L.P.S."/>
            <person name="Shen B."/>
        </authorList>
    </citation>
    <scope>NUCLEOTIDE SEQUENCE [LARGE SCALE GENOMIC DNA]</scope>
    <source>
        <strain evidence="8 9">NPDC050545</strain>
    </source>
</reference>
<keyword evidence="3" id="KW-0808">Transferase</keyword>